<dbReference type="GO" id="GO:0016853">
    <property type="term" value="F:isomerase activity"/>
    <property type="evidence" value="ECO:0007669"/>
    <property type="project" value="UniProtKB-KW"/>
</dbReference>
<dbReference type="InterPro" id="IPR013022">
    <property type="entry name" value="Xyl_isomerase-like_TIM-brl"/>
</dbReference>
<keyword evidence="3" id="KW-1185">Reference proteome</keyword>
<protein>
    <submittedName>
        <fullName evidence="2">Xylose isomerase</fullName>
    </submittedName>
</protein>
<accession>A0A1L3MV92</accession>
<dbReference type="RefSeq" id="WP_072581067.1">
    <property type="nucleotide sequence ID" value="NZ_CP016020.1"/>
</dbReference>
<dbReference type="AlphaFoldDB" id="A0A1L3MV92"/>
<proteinExistence type="predicted"/>
<dbReference type="Proteomes" id="UP000181936">
    <property type="component" value="Chromosome"/>
</dbReference>
<dbReference type="OrthoDB" id="9779184at2"/>
<dbReference type="KEGG" id="bwh:A9C19_16885"/>
<keyword evidence="2" id="KW-0413">Isomerase</keyword>
<dbReference type="InterPro" id="IPR036237">
    <property type="entry name" value="Xyl_isomerase-like_sf"/>
</dbReference>
<dbReference type="Gene3D" id="3.20.20.150">
    <property type="entry name" value="Divalent-metal-dependent TIM barrel enzymes"/>
    <property type="match status" value="1"/>
</dbReference>
<feature type="domain" description="Xylose isomerase-like TIM barrel" evidence="1">
    <location>
        <begin position="19"/>
        <end position="299"/>
    </location>
</feature>
<name>A0A1L3MV92_9BACI</name>
<evidence type="ECO:0000313" key="2">
    <source>
        <dbReference type="EMBL" id="APH06267.1"/>
    </source>
</evidence>
<dbReference type="STRING" id="1547283.A9C19_16885"/>
<dbReference type="PANTHER" id="PTHR12110:SF21">
    <property type="entry name" value="XYLOSE ISOMERASE-LIKE TIM BARREL DOMAIN-CONTAINING PROTEIN"/>
    <property type="match status" value="1"/>
</dbReference>
<sequence>MKLGVFTVLFNDKSFEDMLDRVKASGLQAVEIGTGCYPGNAHCDLDELLENEEKRNEYRAKIEERGLTISAFSCHGNPISPDEAFAKESNETLLKTIKLASLLNVPVVNAFSGTAGDHEGAKYPNWPVTPWPNEYGDVLKWQWEEKLVPYWKEVGNYAKENNVKIGLELHGGFLVHTPYTMLKLREATCDAIGANLDPSHLWWQGIDPVAAIKILGKENAIHHFHAKDTYIDQDNVNMYGLTDMQPYGEVQTRAWTFRSVGCGHSLTEWNDMMSALRTYNYDYVVSIEHEDPIMSIDEGFERAVTNLKTVLINDKPSQMWWV</sequence>
<reference evidence="2 3" key="1">
    <citation type="journal article" date="2016" name="Sci. Rep.">
        <title>Complete genome sequence and transcriptomic analysis of a novel marine strain Bacillus weihaiensis reveals the mechanism of brown algae degradation.</title>
        <authorList>
            <person name="Zhu Y."/>
            <person name="Chen P."/>
            <person name="Bao Y."/>
            <person name="Men Y."/>
            <person name="Zeng Y."/>
            <person name="Yang J."/>
            <person name="Sun J."/>
            <person name="Sun Y."/>
        </authorList>
    </citation>
    <scope>NUCLEOTIDE SEQUENCE [LARGE SCALE GENOMIC DNA]</scope>
    <source>
        <strain evidence="2 3">Alg07</strain>
    </source>
</reference>
<organism evidence="2 3">
    <name type="scientific">Bacillus weihaiensis</name>
    <dbReference type="NCBI Taxonomy" id="1547283"/>
    <lineage>
        <taxon>Bacteria</taxon>
        <taxon>Bacillati</taxon>
        <taxon>Bacillota</taxon>
        <taxon>Bacilli</taxon>
        <taxon>Bacillales</taxon>
        <taxon>Bacillaceae</taxon>
        <taxon>Bacillus</taxon>
    </lineage>
</organism>
<dbReference type="SUPFAM" id="SSF51658">
    <property type="entry name" value="Xylose isomerase-like"/>
    <property type="match status" value="1"/>
</dbReference>
<evidence type="ECO:0000313" key="3">
    <source>
        <dbReference type="Proteomes" id="UP000181936"/>
    </source>
</evidence>
<dbReference type="PANTHER" id="PTHR12110">
    <property type="entry name" value="HYDROXYPYRUVATE ISOMERASE"/>
    <property type="match status" value="1"/>
</dbReference>
<dbReference type="InterPro" id="IPR050312">
    <property type="entry name" value="IolE/XylAMocC-like"/>
</dbReference>
<evidence type="ECO:0000259" key="1">
    <source>
        <dbReference type="Pfam" id="PF01261"/>
    </source>
</evidence>
<gene>
    <name evidence="2" type="ORF">A9C19_16885</name>
</gene>
<dbReference type="Pfam" id="PF01261">
    <property type="entry name" value="AP_endonuc_2"/>
    <property type="match status" value="1"/>
</dbReference>
<dbReference type="EMBL" id="CP016020">
    <property type="protein sequence ID" value="APH06267.1"/>
    <property type="molecule type" value="Genomic_DNA"/>
</dbReference>